<dbReference type="PROSITE" id="PS51724">
    <property type="entry name" value="SPOR"/>
    <property type="match status" value="1"/>
</dbReference>
<keyword evidence="2" id="KW-0472">Membrane</keyword>
<evidence type="ECO:0000256" key="1">
    <source>
        <dbReference type="SAM" id="MobiDB-lite"/>
    </source>
</evidence>
<dbReference type="Pfam" id="PF05036">
    <property type="entry name" value="SPOR"/>
    <property type="match status" value="1"/>
</dbReference>
<dbReference type="SUPFAM" id="SSF110997">
    <property type="entry name" value="Sporulation related repeat"/>
    <property type="match status" value="1"/>
</dbReference>
<reference evidence="4 5" key="1">
    <citation type="submission" date="2020-02" db="EMBL/GenBank/DDBJ databases">
        <title>Genomic and physiological characterization of two novel Nitrospinaceae genera.</title>
        <authorList>
            <person name="Mueller A.J."/>
            <person name="Jung M.-Y."/>
            <person name="Strachan C.R."/>
            <person name="Herbold C.W."/>
            <person name="Kirkegaard R.H."/>
            <person name="Daims H."/>
        </authorList>
    </citation>
    <scope>NUCLEOTIDE SEQUENCE [LARGE SCALE GENOMIC DNA]</scope>
    <source>
        <strain evidence="4">EB</strain>
    </source>
</reference>
<dbReference type="InterPro" id="IPR052521">
    <property type="entry name" value="Cell_div_SPOR-domain"/>
</dbReference>
<dbReference type="KEGG" id="nli:G3M70_15270"/>
<proteinExistence type="predicted"/>
<dbReference type="GO" id="GO:0030428">
    <property type="term" value="C:cell septum"/>
    <property type="evidence" value="ECO:0007669"/>
    <property type="project" value="TreeGrafter"/>
</dbReference>
<dbReference type="Gene3D" id="3.30.70.1070">
    <property type="entry name" value="Sporulation related repeat"/>
    <property type="match status" value="1"/>
</dbReference>
<sequence length="286" mass="30432">MSINLTLEKPEANTEEPAVRYTKRIDDLIEDAEIEAEIEAERKVRAKNTKIVAIAGVAISLLVFLYYGIQSQSNTSKSDSVANKTQIAKLPPKAPAKPIPFPLNGGTKLDSKVPEIKPVAKTPPPAPKKPETKPTVKNPAKTTKAVKSSQANPSVKNPQISFSETGAKVKTKKKVVGTTLKAMNLPPARDLKAPGSNLSSTSKVSASSGYFIQIGAFSRKANADRLAGKLKKAGFNPSIGTKTVNNKSINVVKLGGFNTSSQAQTARSGLAKAGYKNSFIFFVKKG</sequence>
<feature type="transmembrane region" description="Helical" evidence="2">
    <location>
        <begin position="51"/>
        <end position="69"/>
    </location>
</feature>
<dbReference type="InterPro" id="IPR036680">
    <property type="entry name" value="SPOR-like_sf"/>
</dbReference>
<dbReference type="AlphaFoldDB" id="A0A7T0BY84"/>
<protein>
    <submittedName>
        <fullName evidence="4">SPOR domain-containing protein</fullName>
    </submittedName>
</protein>
<dbReference type="InterPro" id="IPR007730">
    <property type="entry name" value="SPOR-like_dom"/>
</dbReference>
<dbReference type="GO" id="GO:0032506">
    <property type="term" value="P:cytokinetic process"/>
    <property type="evidence" value="ECO:0007669"/>
    <property type="project" value="TreeGrafter"/>
</dbReference>
<dbReference type="Proteomes" id="UP000594688">
    <property type="component" value="Chromosome"/>
</dbReference>
<feature type="compositionally biased region" description="Pro residues" evidence="1">
    <location>
        <begin position="92"/>
        <end position="101"/>
    </location>
</feature>
<keyword evidence="2" id="KW-1133">Transmembrane helix</keyword>
<dbReference type="EMBL" id="CP048685">
    <property type="protein sequence ID" value="QPJ63161.1"/>
    <property type="molecule type" value="Genomic_DNA"/>
</dbReference>
<dbReference type="PANTHER" id="PTHR38687">
    <property type="entry name" value="CELL DIVISION PROTEIN DEDD-RELATED"/>
    <property type="match status" value="1"/>
</dbReference>
<evidence type="ECO:0000259" key="3">
    <source>
        <dbReference type="PROSITE" id="PS51724"/>
    </source>
</evidence>
<evidence type="ECO:0000313" key="5">
    <source>
        <dbReference type="Proteomes" id="UP000594688"/>
    </source>
</evidence>
<dbReference type="GO" id="GO:0032153">
    <property type="term" value="C:cell division site"/>
    <property type="evidence" value="ECO:0007669"/>
    <property type="project" value="TreeGrafter"/>
</dbReference>
<evidence type="ECO:0000256" key="2">
    <source>
        <dbReference type="SAM" id="Phobius"/>
    </source>
</evidence>
<feature type="domain" description="SPOR" evidence="3">
    <location>
        <begin position="204"/>
        <end position="283"/>
    </location>
</feature>
<dbReference type="PANTHER" id="PTHR38687:SF1">
    <property type="entry name" value="CELL DIVISION PROTEIN DEDD"/>
    <property type="match status" value="1"/>
</dbReference>
<dbReference type="GO" id="GO:0042834">
    <property type="term" value="F:peptidoglycan binding"/>
    <property type="evidence" value="ECO:0007669"/>
    <property type="project" value="InterPro"/>
</dbReference>
<keyword evidence="2" id="KW-0812">Transmembrane</keyword>
<name>A0A7T0BY84_9BACT</name>
<evidence type="ECO:0000313" key="4">
    <source>
        <dbReference type="EMBL" id="QPJ63161.1"/>
    </source>
</evidence>
<organism evidence="4 5">
    <name type="scientific">Candidatus Nitronauta litoralis</name>
    <dbReference type="NCBI Taxonomy" id="2705533"/>
    <lineage>
        <taxon>Bacteria</taxon>
        <taxon>Pseudomonadati</taxon>
        <taxon>Nitrospinota/Tectimicrobiota group</taxon>
        <taxon>Nitrospinota</taxon>
        <taxon>Nitrospinia</taxon>
        <taxon>Nitrospinales</taxon>
        <taxon>Nitrospinaceae</taxon>
        <taxon>Candidatus Nitronauta</taxon>
    </lineage>
</organism>
<feature type="compositionally biased region" description="Polar residues" evidence="1">
    <location>
        <begin position="74"/>
        <end position="86"/>
    </location>
</feature>
<gene>
    <name evidence="4" type="ORF">G3M70_15270</name>
</gene>
<accession>A0A7T0BY84</accession>
<feature type="compositionally biased region" description="Polar residues" evidence="1">
    <location>
        <begin position="145"/>
        <end position="164"/>
    </location>
</feature>
<feature type="region of interest" description="Disordered" evidence="1">
    <location>
        <begin position="74"/>
        <end position="173"/>
    </location>
</feature>